<dbReference type="RefSeq" id="WP_222989293.1">
    <property type="nucleotide sequence ID" value="NZ_JAINVV010000004.1"/>
</dbReference>
<dbReference type="EMBL" id="JAINVV010000004">
    <property type="protein sequence ID" value="MBY8822192.1"/>
    <property type="molecule type" value="Genomic_DNA"/>
</dbReference>
<feature type="domain" description="Metalloprotease TldD/E N-terminal" evidence="2">
    <location>
        <begin position="26"/>
        <end position="90"/>
    </location>
</feature>
<comment type="caution">
    <text evidence="5">The sequence shown here is derived from an EMBL/GenBank/DDBJ whole genome shotgun (WGS) entry which is preliminary data.</text>
</comment>
<dbReference type="InterPro" id="IPR002510">
    <property type="entry name" value="Metalloprtase-TldD/E_N"/>
</dbReference>
<sequence>MLSVSQAESHAADLVALARKAGADAADALYVGGASTQVQMRLGALEDVERSEGEEIGLRAFVGRRSASASTSDLTPQSFAALVERVVAMAREAPEDPWAGLAPEDRLMRGEPPVLDIDDGGAAEPAGLKVRALEAEDAARAVAGVTNSEGAGASAGRSIAALATSAGFARGYAGSSHGVSASVLAGTGAGMQRDYAHHSARHIGDLDDAAAIGRQAGERAVARLDPARPRSGAMPVVYDPRVSAGLLGPLMGAINGAAIARKTSFLLDALGQPVFAPGVRVVDDPLRARGLRSRPFDGEGLATGETVIIDDGVLTGWLMTAAAARQLGLAPTGHAVRGVGGPPGASSTNLHMAAGAVSPADLIADIAYGVYVNELIGMGVNGVTGDYSRGASGFLIENGRITRPIAEMTVAGNLKDMFRQLVPADDLEFRYAVNAPTLRIEGMTVAGA</sequence>
<dbReference type="InterPro" id="IPR045570">
    <property type="entry name" value="Metalloprtase-TldD/E_cen_dom"/>
</dbReference>
<comment type="similarity">
    <text evidence="1">Belongs to the peptidase U62 family.</text>
</comment>
<dbReference type="PANTHER" id="PTHR43421">
    <property type="entry name" value="METALLOPROTEASE PMBA"/>
    <property type="match status" value="1"/>
</dbReference>
<accession>A0ABS7PLL0</accession>
<feature type="domain" description="Metalloprotease TldD/E C-terminal" evidence="3">
    <location>
        <begin position="231"/>
        <end position="447"/>
    </location>
</feature>
<evidence type="ECO:0000259" key="3">
    <source>
        <dbReference type="Pfam" id="PF19289"/>
    </source>
</evidence>
<keyword evidence="6" id="KW-1185">Reference proteome</keyword>
<evidence type="ECO:0000259" key="2">
    <source>
        <dbReference type="Pfam" id="PF01523"/>
    </source>
</evidence>
<reference evidence="5 6" key="1">
    <citation type="submission" date="2021-08" db="EMBL/GenBank/DDBJ databases">
        <authorList>
            <person name="Tuo L."/>
        </authorList>
    </citation>
    <scope>NUCLEOTIDE SEQUENCE [LARGE SCALE GENOMIC DNA]</scope>
    <source>
        <strain evidence="5 6">JCM 31229</strain>
    </source>
</reference>
<dbReference type="Pfam" id="PF19290">
    <property type="entry name" value="PmbA_TldD_2nd"/>
    <property type="match status" value="1"/>
</dbReference>
<dbReference type="Pfam" id="PF01523">
    <property type="entry name" value="PmbA_TldD_1st"/>
    <property type="match status" value="1"/>
</dbReference>
<evidence type="ECO:0000259" key="4">
    <source>
        <dbReference type="Pfam" id="PF19290"/>
    </source>
</evidence>
<dbReference type="Proteomes" id="UP000706039">
    <property type="component" value="Unassembled WGS sequence"/>
</dbReference>
<protein>
    <submittedName>
        <fullName evidence="5">TldD/PmbA family protein</fullName>
    </submittedName>
</protein>
<evidence type="ECO:0000313" key="5">
    <source>
        <dbReference type="EMBL" id="MBY8822192.1"/>
    </source>
</evidence>
<proteinExistence type="inferred from homology"/>
<evidence type="ECO:0000313" key="6">
    <source>
        <dbReference type="Proteomes" id="UP000706039"/>
    </source>
</evidence>
<name>A0ABS7PLL0_9SPHN</name>
<dbReference type="PANTHER" id="PTHR43421:SF1">
    <property type="entry name" value="METALLOPROTEASE PMBA"/>
    <property type="match status" value="1"/>
</dbReference>
<gene>
    <name evidence="5" type="ORF">K7G82_07820</name>
</gene>
<dbReference type="Gene3D" id="3.30.2290.10">
    <property type="entry name" value="PmbA/TldD superfamily"/>
    <property type="match status" value="1"/>
</dbReference>
<dbReference type="InterPro" id="IPR047657">
    <property type="entry name" value="PmbA"/>
</dbReference>
<dbReference type="InterPro" id="IPR045569">
    <property type="entry name" value="Metalloprtase-TldD/E_C"/>
</dbReference>
<dbReference type="InterPro" id="IPR035068">
    <property type="entry name" value="TldD/PmbA_N"/>
</dbReference>
<evidence type="ECO:0000256" key="1">
    <source>
        <dbReference type="ARBA" id="ARBA00005836"/>
    </source>
</evidence>
<feature type="domain" description="Metalloprotease TldD/E central" evidence="4">
    <location>
        <begin position="131"/>
        <end position="224"/>
    </location>
</feature>
<dbReference type="SUPFAM" id="SSF111283">
    <property type="entry name" value="Putative modulator of DNA gyrase, PmbA/TldD"/>
    <property type="match status" value="1"/>
</dbReference>
<organism evidence="5 6">
    <name type="scientific">Sphingomonas colocasiae</name>
    <dbReference type="NCBI Taxonomy" id="1848973"/>
    <lineage>
        <taxon>Bacteria</taxon>
        <taxon>Pseudomonadati</taxon>
        <taxon>Pseudomonadota</taxon>
        <taxon>Alphaproteobacteria</taxon>
        <taxon>Sphingomonadales</taxon>
        <taxon>Sphingomonadaceae</taxon>
        <taxon>Sphingomonas</taxon>
    </lineage>
</organism>
<dbReference type="Pfam" id="PF19289">
    <property type="entry name" value="PmbA_TldD_3rd"/>
    <property type="match status" value="1"/>
</dbReference>
<dbReference type="InterPro" id="IPR036059">
    <property type="entry name" value="TldD/PmbA_sf"/>
</dbReference>